<reference evidence="2" key="1">
    <citation type="submission" date="2015-01" db="EMBL/GenBank/DDBJ databases">
        <authorList>
            <person name="Aksoy S."/>
            <person name="Warren W."/>
            <person name="Wilson R.K."/>
        </authorList>
    </citation>
    <scope>NUCLEOTIDE SEQUENCE [LARGE SCALE GENOMIC DNA]</scope>
    <source>
        <strain evidence="2">IAEA</strain>
    </source>
</reference>
<organism evidence="1 2">
    <name type="scientific">Glossina palpalis gambiensis</name>
    <dbReference type="NCBI Taxonomy" id="67801"/>
    <lineage>
        <taxon>Eukaryota</taxon>
        <taxon>Metazoa</taxon>
        <taxon>Ecdysozoa</taxon>
        <taxon>Arthropoda</taxon>
        <taxon>Hexapoda</taxon>
        <taxon>Insecta</taxon>
        <taxon>Pterygota</taxon>
        <taxon>Neoptera</taxon>
        <taxon>Endopterygota</taxon>
        <taxon>Diptera</taxon>
        <taxon>Brachycera</taxon>
        <taxon>Muscomorpha</taxon>
        <taxon>Hippoboscoidea</taxon>
        <taxon>Glossinidae</taxon>
        <taxon>Glossina</taxon>
    </lineage>
</organism>
<accession>A0A1B0B5N9</accession>
<evidence type="ECO:0000313" key="1">
    <source>
        <dbReference type="EnsemblMetazoa" id="GPPI019696-PA"/>
    </source>
</evidence>
<dbReference type="EMBL" id="JXJN01008796">
    <property type="status" value="NOT_ANNOTATED_CDS"/>
    <property type="molecule type" value="Genomic_DNA"/>
</dbReference>
<name>A0A1B0B5N9_9MUSC</name>
<dbReference type="EnsemblMetazoa" id="GPPI019696-RA">
    <property type="protein sequence ID" value="GPPI019696-PA"/>
    <property type="gene ID" value="GPPI019696"/>
</dbReference>
<evidence type="ECO:0000313" key="2">
    <source>
        <dbReference type="Proteomes" id="UP000092460"/>
    </source>
</evidence>
<protein>
    <submittedName>
        <fullName evidence="1">Uncharacterized protein</fullName>
    </submittedName>
</protein>
<reference evidence="1" key="2">
    <citation type="submission" date="2020-05" db="UniProtKB">
        <authorList>
            <consortium name="EnsemblMetazoa"/>
        </authorList>
    </citation>
    <scope>IDENTIFICATION</scope>
    <source>
        <strain evidence="1">IAEA</strain>
    </source>
</reference>
<proteinExistence type="predicted"/>
<keyword evidence="2" id="KW-1185">Reference proteome</keyword>
<dbReference type="AlphaFoldDB" id="A0A1B0B5N9"/>
<sequence length="166" mass="19098">MPYERPHHNSEHTKKPFCRHDDVQVECAIFMPYDPSEEIKIKVETSCSEYANNKTRDKKNKKKVISPELTNRKFCTTSAPQINIENVTKVKSGSFLQITTASSNKEIDLKLKLTNQPEQIKCEAILKPATLHITNNAPKNAKSTFAMNYQEQYHFNAEIKEVQDNL</sequence>
<dbReference type="VEuPathDB" id="VectorBase:GPPI019696"/>
<dbReference type="EMBL" id="JXJN01008795">
    <property type="status" value="NOT_ANNOTATED_CDS"/>
    <property type="molecule type" value="Genomic_DNA"/>
</dbReference>
<dbReference type="Proteomes" id="UP000092460">
    <property type="component" value="Unassembled WGS sequence"/>
</dbReference>